<dbReference type="HAMAP" id="MF_00169">
    <property type="entry name" value="AroQ"/>
    <property type="match status" value="1"/>
</dbReference>
<proteinExistence type="inferred from homology"/>
<comment type="pathway">
    <text evidence="3 9">Metabolic intermediate biosynthesis; chorismate biosynthesis; chorismate from D-erythrose 4-phosphate and phosphoenolpyruvate: step 3/7.</text>
</comment>
<feature type="binding site" evidence="9 11">
    <location>
        <position position="110"/>
    </location>
    <ligand>
        <name>substrate</name>
    </ligand>
</feature>
<evidence type="ECO:0000256" key="3">
    <source>
        <dbReference type="ARBA" id="ARBA00004902"/>
    </source>
</evidence>
<comment type="subunit">
    <text evidence="5 9">Homododecamer.</text>
</comment>
<comment type="similarity">
    <text evidence="4 9">Belongs to the type-II 3-dehydroquinase family.</text>
</comment>
<sequence length="157" mass="17130">MKIRVIQGPNINMLGKRDPSIYGVMSMDDIHDNMKKVADAAGHEIEFFQSNYEGEIVDKIQECLGKVDGIIINPAAFTHTSIAILDALSAVRLPTIEVHISNIHAREEFRSKSMTAPAATGVIAGFGPLGYHIAIISMIEIFNQIKAAKAARKTQQA</sequence>
<evidence type="ECO:0000256" key="4">
    <source>
        <dbReference type="ARBA" id="ARBA00011037"/>
    </source>
</evidence>
<accession>A0A7H9CJ92</accession>
<dbReference type="EMBL" id="CP049075">
    <property type="protein sequence ID" value="QLI06197.1"/>
    <property type="molecule type" value="Genomic_DNA"/>
</dbReference>
<reference evidence="13 14" key="1">
    <citation type="submission" date="2020-02" db="EMBL/GenBank/DDBJ databases">
        <title>Complete genome sequence of the novel Campylobacter species Candidatus Campylobacter infans.</title>
        <authorList>
            <person name="Duim B."/>
            <person name="Zomer A."/>
            <person name="van der Graaf L."/>
            <person name="Wagenaar J."/>
        </authorList>
    </citation>
    <scope>NUCLEOTIDE SEQUENCE [LARGE SCALE GENOMIC DNA]</scope>
    <source>
        <strain evidence="13 14">19S00001</strain>
    </source>
</reference>
<dbReference type="PROSITE" id="PS01029">
    <property type="entry name" value="DEHYDROQUINASE_II"/>
    <property type="match status" value="1"/>
</dbReference>
<protein>
    <recommendedName>
        <fullName evidence="6 9">3-dehydroquinate dehydratase</fullName>
        <shortName evidence="9">3-dehydroquinase</shortName>
        <ecNumber evidence="6 9">4.2.1.10</ecNumber>
    </recommendedName>
    <alternativeName>
        <fullName evidence="9">Type II DHQase</fullName>
    </alternativeName>
</protein>
<evidence type="ECO:0000256" key="10">
    <source>
        <dbReference type="PIRSR" id="PIRSR001399-1"/>
    </source>
</evidence>
<dbReference type="Proteomes" id="UP000509414">
    <property type="component" value="Chromosome"/>
</dbReference>
<dbReference type="Gene3D" id="3.40.50.9100">
    <property type="entry name" value="Dehydroquinase, class II"/>
    <property type="match status" value="1"/>
</dbReference>
<feature type="active site" description="Proton acceptor" evidence="9 10">
    <location>
        <position position="22"/>
    </location>
</feature>
<dbReference type="GO" id="GO:0009073">
    <property type="term" value="P:aromatic amino acid family biosynthetic process"/>
    <property type="evidence" value="ECO:0007669"/>
    <property type="project" value="UniProtKB-KW"/>
</dbReference>
<feature type="site" description="Transition state stabilizer" evidence="9 12">
    <location>
        <position position="17"/>
    </location>
</feature>
<gene>
    <name evidence="13" type="primary">aroD</name>
    <name evidence="9" type="synonym">aroQ</name>
    <name evidence="13" type="ORF">CINF_1727</name>
</gene>
<comment type="catalytic activity">
    <reaction evidence="1 9">
        <text>3-dehydroquinate = 3-dehydroshikimate + H2O</text>
        <dbReference type="Rhea" id="RHEA:21096"/>
        <dbReference type="ChEBI" id="CHEBI:15377"/>
        <dbReference type="ChEBI" id="CHEBI:16630"/>
        <dbReference type="ChEBI" id="CHEBI:32364"/>
        <dbReference type="EC" id="4.2.1.10"/>
    </reaction>
</comment>
<dbReference type="InterPro" id="IPR001874">
    <property type="entry name" value="DHquinase_II"/>
</dbReference>
<feature type="binding site" evidence="9 11">
    <location>
        <position position="79"/>
    </location>
    <ligand>
        <name>substrate</name>
    </ligand>
</feature>
<dbReference type="PIRSF" id="PIRSF001399">
    <property type="entry name" value="DHquinase_II"/>
    <property type="match status" value="1"/>
</dbReference>
<dbReference type="Pfam" id="PF01220">
    <property type="entry name" value="DHquinase_II"/>
    <property type="match status" value="1"/>
</dbReference>
<dbReference type="GO" id="GO:0009423">
    <property type="term" value="P:chorismate biosynthetic process"/>
    <property type="evidence" value="ECO:0007669"/>
    <property type="project" value="UniProtKB-UniRule"/>
</dbReference>
<evidence type="ECO:0000256" key="7">
    <source>
        <dbReference type="ARBA" id="ARBA00022605"/>
    </source>
</evidence>
<feature type="binding site" evidence="9 11">
    <location>
        <position position="86"/>
    </location>
    <ligand>
        <name>substrate</name>
    </ligand>
</feature>
<feature type="active site" description="Proton donor" evidence="9 10">
    <location>
        <position position="99"/>
    </location>
</feature>
<evidence type="ECO:0000256" key="2">
    <source>
        <dbReference type="ARBA" id="ARBA00003924"/>
    </source>
</evidence>
<dbReference type="EC" id="4.2.1.10" evidence="6 9"/>
<evidence type="ECO:0000256" key="5">
    <source>
        <dbReference type="ARBA" id="ARBA00011193"/>
    </source>
</evidence>
<evidence type="ECO:0000256" key="9">
    <source>
        <dbReference type="HAMAP-Rule" id="MF_00169"/>
    </source>
</evidence>
<dbReference type="GO" id="GO:0003855">
    <property type="term" value="F:3-dehydroquinate dehydratase activity"/>
    <property type="evidence" value="ECO:0007669"/>
    <property type="project" value="UniProtKB-UniRule"/>
</dbReference>
<keyword evidence="9" id="KW-0057">Aromatic amino acid biosynthesis</keyword>
<evidence type="ECO:0000256" key="8">
    <source>
        <dbReference type="ARBA" id="ARBA00023239"/>
    </source>
</evidence>
<dbReference type="CDD" id="cd00466">
    <property type="entry name" value="DHQase_II"/>
    <property type="match status" value="1"/>
</dbReference>
<evidence type="ECO:0000313" key="13">
    <source>
        <dbReference type="EMBL" id="QLI06197.1"/>
    </source>
</evidence>
<comment type="function">
    <text evidence="2 9">Catalyzes a trans-dehydration via an enolate intermediate.</text>
</comment>
<dbReference type="UniPathway" id="UPA00053">
    <property type="reaction ID" value="UER00086"/>
</dbReference>
<dbReference type="NCBIfam" id="NF003807">
    <property type="entry name" value="PRK05395.1-4"/>
    <property type="match status" value="1"/>
</dbReference>
<feature type="binding site" evidence="9 11">
    <location>
        <position position="73"/>
    </location>
    <ligand>
        <name>substrate</name>
    </ligand>
</feature>
<dbReference type="NCBIfam" id="TIGR01088">
    <property type="entry name" value="aroQ"/>
    <property type="match status" value="1"/>
</dbReference>
<dbReference type="PANTHER" id="PTHR21272:SF3">
    <property type="entry name" value="CATABOLIC 3-DEHYDROQUINASE"/>
    <property type="match status" value="1"/>
</dbReference>
<evidence type="ECO:0000313" key="14">
    <source>
        <dbReference type="Proteomes" id="UP000509414"/>
    </source>
</evidence>
<dbReference type="NCBIfam" id="NF003805">
    <property type="entry name" value="PRK05395.1-2"/>
    <property type="match status" value="1"/>
</dbReference>
<keyword evidence="7 9" id="KW-0028">Amino-acid biosynthesis</keyword>
<dbReference type="SUPFAM" id="SSF52304">
    <property type="entry name" value="Type II 3-dehydroquinate dehydratase"/>
    <property type="match status" value="1"/>
</dbReference>
<evidence type="ECO:0000256" key="12">
    <source>
        <dbReference type="PIRSR" id="PIRSR001399-3"/>
    </source>
</evidence>
<dbReference type="AlphaFoldDB" id="A0A7H9CJ92"/>
<keyword evidence="14" id="KW-1185">Reference proteome</keyword>
<evidence type="ECO:0000256" key="1">
    <source>
        <dbReference type="ARBA" id="ARBA00001864"/>
    </source>
</evidence>
<name>A0A7H9CJ92_9BACT</name>
<organism evidence="13 14">
    <name type="scientific">Candidatus Campylobacter infans</name>
    <dbReference type="NCBI Taxonomy" id="2561898"/>
    <lineage>
        <taxon>Bacteria</taxon>
        <taxon>Pseudomonadati</taxon>
        <taxon>Campylobacterota</taxon>
        <taxon>Epsilonproteobacteria</taxon>
        <taxon>Campylobacterales</taxon>
        <taxon>Campylobacteraceae</taxon>
        <taxon>Campylobacter</taxon>
    </lineage>
</organism>
<dbReference type="InterPro" id="IPR036441">
    <property type="entry name" value="DHquinase_II_sf"/>
</dbReference>
<evidence type="ECO:0000256" key="11">
    <source>
        <dbReference type="PIRSR" id="PIRSR001399-2"/>
    </source>
</evidence>
<dbReference type="KEGG" id="cinf:CINF_1727"/>
<dbReference type="NCBIfam" id="NF003806">
    <property type="entry name" value="PRK05395.1-3"/>
    <property type="match status" value="1"/>
</dbReference>
<dbReference type="RefSeq" id="WP_178695599.1">
    <property type="nucleotide sequence ID" value="NZ_CP049075.1"/>
</dbReference>
<dbReference type="GO" id="GO:0008652">
    <property type="term" value="P:amino acid biosynthetic process"/>
    <property type="evidence" value="ECO:0007669"/>
    <property type="project" value="UniProtKB-KW"/>
</dbReference>
<dbReference type="GO" id="GO:0019631">
    <property type="term" value="P:quinate catabolic process"/>
    <property type="evidence" value="ECO:0007669"/>
    <property type="project" value="TreeGrafter"/>
</dbReference>
<evidence type="ECO:0000256" key="6">
    <source>
        <dbReference type="ARBA" id="ARBA00012060"/>
    </source>
</evidence>
<dbReference type="PANTHER" id="PTHR21272">
    <property type="entry name" value="CATABOLIC 3-DEHYDROQUINASE"/>
    <property type="match status" value="1"/>
</dbReference>
<dbReference type="InterPro" id="IPR018509">
    <property type="entry name" value="DHquinase_II_CS"/>
</dbReference>
<feature type="binding site" evidence="9 11">
    <location>
        <begin position="100"/>
        <end position="101"/>
    </location>
    <ligand>
        <name>substrate</name>
    </ligand>
</feature>
<keyword evidence="8 9" id="KW-0456">Lyase</keyword>